<gene>
    <name evidence="1" type="ORF">GCM10007304_11480</name>
</gene>
<keyword evidence="2" id="KW-1185">Reference proteome</keyword>
<evidence type="ECO:0000313" key="2">
    <source>
        <dbReference type="Proteomes" id="UP000654257"/>
    </source>
</evidence>
<reference evidence="1" key="1">
    <citation type="journal article" date="2014" name="Int. J. Syst. Evol. Microbiol.">
        <title>Complete genome sequence of Corynebacterium casei LMG S-19264T (=DSM 44701T), isolated from a smear-ripened cheese.</title>
        <authorList>
            <consortium name="US DOE Joint Genome Institute (JGI-PGF)"/>
            <person name="Walter F."/>
            <person name="Albersmeier A."/>
            <person name="Kalinowski J."/>
            <person name="Ruckert C."/>
        </authorList>
    </citation>
    <scope>NUCLEOTIDE SEQUENCE</scope>
    <source>
        <strain evidence="1">CCM 7905</strain>
    </source>
</reference>
<dbReference type="AlphaFoldDB" id="A0A917CV36"/>
<protein>
    <submittedName>
        <fullName evidence="1">Uncharacterized protein</fullName>
    </submittedName>
</protein>
<proteinExistence type="predicted"/>
<sequence length="152" mass="17184">MRPQNELQAEVALTCYDVLSENFDDSILLSDSGLEMVARDEVKKSALTFSCSSLKLLVDREDDDEKFQNSSDSEYCLRAAGEFSLEDITKISARPHLSIYNDLNDLVADQELGVIWSSPDIIGTRPRWRISEKLTCLDFNAPLSRAAFAWRD</sequence>
<name>A0A917CV36_9NOCA</name>
<comment type="caution">
    <text evidence="1">The sequence shown here is derived from an EMBL/GenBank/DDBJ whole genome shotgun (WGS) entry which is preliminary data.</text>
</comment>
<reference evidence="1" key="2">
    <citation type="submission" date="2020-09" db="EMBL/GenBank/DDBJ databases">
        <authorList>
            <person name="Sun Q."/>
            <person name="Sedlacek I."/>
        </authorList>
    </citation>
    <scope>NUCLEOTIDE SEQUENCE</scope>
    <source>
        <strain evidence="1">CCM 7905</strain>
    </source>
</reference>
<accession>A0A917CV36</accession>
<evidence type="ECO:0000313" key="1">
    <source>
        <dbReference type="EMBL" id="GGF99338.1"/>
    </source>
</evidence>
<dbReference type="Proteomes" id="UP000654257">
    <property type="component" value="Unassembled WGS sequence"/>
</dbReference>
<dbReference type="EMBL" id="BMCU01000001">
    <property type="protein sequence ID" value="GGF99338.1"/>
    <property type="molecule type" value="Genomic_DNA"/>
</dbReference>
<organism evidence="1 2">
    <name type="scientific">Rhodococcoides trifolii</name>
    <dbReference type="NCBI Taxonomy" id="908250"/>
    <lineage>
        <taxon>Bacteria</taxon>
        <taxon>Bacillati</taxon>
        <taxon>Actinomycetota</taxon>
        <taxon>Actinomycetes</taxon>
        <taxon>Mycobacteriales</taxon>
        <taxon>Nocardiaceae</taxon>
        <taxon>Rhodococcoides</taxon>
    </lineage>
</organism>